<name>A0ABD1BEU8_CARAN</name>
<keyword evidence="9" id="KW-0408">Iron</keyword>
<keyword evidence="5" id="KW-0812">Transmembrane</keyword>
<reference evidence="12 13" key="1">
    <citation type="submission" date="2024-04" db="EMBL/GenBank/DDBJ databases">
        <title>Genome assembly C_amara_ONT_v2.</title>
        <authorList>
            <person name="Yant L."/>
            <person name="Moore C."/>
            <person name="Slenker M."/>
        </authorList>
    </citation>
    <scope>NUCLEOTIDE SEQUENCE [LARGE SCALE GENOMIC DNA]</scope>
    <source>
        <tissue evidence="12">Leaf</tissue>
    </source>
</reference>
<evidence type="ECO:0000313" key="13">
    <source>
        <dbReference type="Proteomes" id="UP001558713"/>
    </source>
</evidence>
<evidence type="ECO:0000256" key="9">
    <source>
        <dbReference type="ARBA" id="ARBA00023004"/>
    </source>
</evidence>
<dbReference type="Proteomes" id="UP001558713">
    <property type="component" value="Unassembled WGS sequence"/>
</dbReference>
<dbReference type="PANTHER" id="PTHR24282">
    <property type="entry name" value="CYTOCHROME P450 FAMILY MEMBER"/>
    <property type="match status" value="1"/>
</dbReference>
<dbReference type="Pfam" id="PF00067">
    <property type="entry name" value="p450"/>
    <property type="match status" value="1"/>
</dbReference>
<evidence type="ECO:0000256" key="10">
    <source>
        <dbReference type="ARBA" id="ARBA00023033"/>
    </source>
</evidence>
<evidence type="ECO:0000256" key="7">
    <source>
        <dbReference type="ARBA" id="ARBA00022989"/>
    </source>
</evidence>
<evidence type="ECO:0000256" key="2">
    <source>
        <dbReference type="ARBA" id="ARBA00004167"/>
    </source>
</evidence>
<dbReference type="GO" id="GO:0046872">
    <property type="term" value="F:metal ion binding"/>
    <property type="evidence" value="ECO:0007669"/>
    <property type="project" value="UniProtKB-KW"/>
</dbReference>
<evidence type="ECO:0000256" key="5">
    <source>
        <dbReference type="ARBA" id="ARBA00022692"/>
    </source>
</evidence>
<keyword evidence="11" id="KW-0472">Membrane</keyword>
<evidence type="ECO:0000313" key="12">
    <source>
        <dbReference type="EMBL" id="KAL1217222.1"/>
    </source>
</evidence>
<evidence type="ECO:0000256" key="1">
    <source>
        <dbReference type="ARBA" id="ARBA00001971"/>
    </source>
</evidence>
<keyword evidence="10" id="KW-0503">Monooxygenase</keyword>
<dbReference type="AlphaFoldDB" id="A0ABD1BEU8"/>
<accession>A0ABD1BEU8</accession>
<dbReference type="PANTHER" id="PTHR24282:SF255">
    <property type="entry name" value="CYTOCHROME P450 72A11-RELATED"/>
    <property type="match status" value="1"/>
</dbReference>
<proteinExistence type="inferred from homology"/>
<evidence type="ECO:0000256" key="6">
    <source>
        <dbReference type="ARBA" id="ARBA00022723"/>
    </source>
</evidence>
<comment type="subcellular location">
    <subcellularLocation>
        <location evidence="2">Membrane</location>
        <topology evidence="2">Single-pass membrane protein</topology>
    </subcellularLocation>
</comment>
<keyword evidence="4" id="KW-0349">Heme</keyword>
<evidence type="ECO:0000256" key="4">
    <source>
        <dbReference type="ARBA" id="ARBA00022617"/>
    </source>
</evidence>
<dbReference type="InterPro" id="IPR001128">
    <property type="entry name" value="Cyt_P450"/>
</dbReference>
<dbReference type="EMBL" id="JBANAX010000249">
    <property type="protein sequence ID" value="KAL1217222.1"/>
    <property type="molecule type" value="Genomic_DNA"/>
</dbReference>
<gene>
    <name evidence="12" type="ORF">V5N11_013515</name>
</gene>
<protein>
    <submittedName>
        <fullName evidence="12">Cytochrome P450 72A15</fullName>
    </submittedName>
</protein>
<dbReference type="GO" id="GO:0016020">
    <property type="term" value="C:membrane"/>
    <property type="evidence" value="ECO:0007669"/>
    <property type="project" value="UniProtKB-SubCell"/>
</dbReference>
<comment type="similarity">
    <text evidence="3">Belongs to the cytochrome P450 family.</text>
</comment>
<comment type="cofactor">
    <cofactor evidence="1">
        <name>heme</name>
        <dbReference type="ChEBI" id="CHEBI:30413"/>
    </cofactor>
</comment>
<keyword evidence="8" id="KW-0560">Oxidoreductase</keyword>
<dbReference type="InterPro" id="IPR036396">
    <property type="entry name" value="Cyt_P450_sf"/>
</dbReference>
<keyword evidence="7" id="KW-1133">Transmembrane helix</keyword>
<comment type="caution">
    <text evidence="12">The sequence shown here is derived from an EMBL/GenBank/DDBJ whole genome shotgun (WGS) entry which is preliminary data.</text>
</comment>
<evidence type="ECO:0000256" key="11">
    <source>
        <dbReference type="ARBA" id="ARBA00023136"/>
    </source>
</evidence>
<organism evidence="12 13">
    <name type="scientific">Cardamine amara subsp. amara</name>
    <dbReference type="NCBI Taxonomy" id="228776"/>
    <lineage>
        <taxon>Eukaryota</taxon>
        <taxon>Viridiplantae</taxon>
        <taxon>Streptophyta</taxon>
        <taxon>Embryophyta</taxon>
        <taxon>Tracheophyta</taxon>
        <taxon>Spermatophyta</taxon>
        <taxon>Magnoliopsida</taxon>
        <taxon>eudicotyledons</taxon>
        <taxon>Gunneridae</taxon>
        <taxon>Pentapetalae</taxon>
        <taxon>rosids</taxon>
        <taxon>malvids</taxon>
        <taxon>Brassicales</taxon>
        <taxon>Brassicaceae</taxon>
        <taxon>Cardamineae</taxon>
        <taxon>Cardamine</taxon>
    </lineage>
</organism>
<dbReference type="Gene3D" id="1.10.630.10">
    <property type="entry name" value="Cytochrome P450"/>
    <property type="match status" value="1"/>
</dbReference>
<sequence length="70" mass="7842">MKLGDSTLPGGMQISLPIFLVQHDTELWGNNAAEFKPERFKDGLSMATKSQVFYFPFACDQGYALDRTLP</sequence>
<keyword evidence="13" id="KW-1185">Reference proteome</keyword>
<evidence type="ECO:0000256" key="3">
    <source>
        <dbReference type="ARBA" id="ARBA00010617"/>
    </source>
</evidence>
<dbReference type="InterPro" id="IPR050665">
    <property type="entry name" value="Cytochrome_P450_Monooxygen"/>
</dbReference>
<dbReference type="SUPFAM" id="SSF48264">
    <property type="entry name" value="Cytochrome P450"/>
    <property type="match status" value="1"/>
</dbReference>
<evidence type="ECO:0000256" key="8">
    <source>
        <dbReference type="ARBA" id="ARBA00023002"/>
    </source>
</evidence>
<keyword evidence="6" id="KW-0479">Metal-binding</keyword>
<dbReference type="GO" id="GO:0004497">
    <property type="term" value="F:monooxygenase activity"/>
    <property type="evidence" value="ECO:0007669"/>
    <property type="project" value="UniProtKB-KW"/>
</dbReference>